<proteinExistence type="predicted"/>
<comment type="caution">
    <text evidence="1">The sequence shown here is derived from an EMBL/GenBank/DDBJ whole genome shotgun (WGS) entry which is preliminary data.</text>
</comment>
<dbReference type="EMBL" id="MCGR01000145">
    <property type="protein sequence ID" value="ORY39737.1"/>
    <property type="molecule type" value="Genomic_DNA"/>
</dbReference>
<reference evidence="1 2" key="1">
    <citation type="submission" date="2016-07" db="EMBL/GenBank/DDBJ databases">
        <title>Pervasive Adenine N6-methylation of Active Genes in Fungi.</title>
        <authorList>
            <consortium name="DOE Joint Genome Institute"/>
            <person name="Mondo S.J."/>
            <person name="Dannebaum R.O."/>
            <person name="Kuo R.C."/>
            <person name="Labutti K."/>
            <person name="Haridas S."/>
            <person name="Kuo A."/>
            <person name="Salamov A."/>
            <person name="Ahrendt S.R."/>
            <person name="Lipzen A."/>
            <person name="Sullivan W."/>
            <person name="Andreopoulos W.B."/>
            <person name="Clum A."/>
            <person name="Lindquist E."/>
            <person name="Daum C."/>
            <person name="Ramamoorthy G.K."/>
            <person name="Gryganskyi A."/>
            <person name="Culley D."/>
            <person name="Magnuson J.K."/>
            <person name="James T.Y."/>
            <person name="O'Malley M.A."/>
            <person name="Stajich J.E."/>
            <person name="Spatafora J.W."/>
            <person name="Visel A."/>
            <person name="Grigoriev I.V."/>
        </authorList>
    </citation>
    <scope>NUCLEOTIDE SEQUENCE [LARGE SCALE GENOMIC DNA]</scope>
    <source>
        <strain evidence="1 2">62-1032</strain>
    </source>
</reference>
<name>A0A1Y2BYL4_9BASI</name>
<keyword evidence="2" id="KW-1185">Reference proteome</keyword>
<accession>A0A1Y2BYL4</accession>
<organism evidence="1 2">
    <name type="scientific">Leucosporidium creatinivorum</name>
    <dbReference type="NCBI Taxonomy" id="106004"/>
    <lineage>
        <taxon>Eukaryota</taxon>
        <taxon>Fungi</taxon>
        <taxon>Dikarya</taxon>
        <taxon>Basidiomycota</taxon>
        <taxon>Pucciniomycotina</taxon>
        <taxon>Microbotryomycetes</taxon>
        <taxon>Leucosporidiales</taxon>
        <taxon>Leucosporidium</taxon>
    </lineage>
</organism>
<evidence type="ECO:0000313" key="2">
    <source>
        <dbReference type="Proteomes" id="UP000193467"/>
    </source>
</evidence>
<gene>
    <name evidence="1" type="ORF">BCR35DRAFT_336524</name>
</gene>
<dbReference type="AlphaFoldDB" id="A0A1Y2BYL4"/>
<protein>
    <submittedName>
        <fullName evidence="1">Uncharacterized protein</fullName>
    </submittedName>
</protein>
<feature type="non-terminal residue" evidence="1">
    <location>
        <position position="1"/>
    </location>
</feature>
<sequence length="174" mass="19673">IKLNPAGTTVIQGLNDYEAFRIVNQALPLSPWMPQPVDSIPGYTFSQRITDEPLTFPITDDSPGFWSPLFHFIPVSVPSLDFVLYHHFSATHDLAVFTAFFLVSQLIPGSGGARRNIMYRDQPNHVGPRMAKVYTTGGRDGTGSSERRDVEYVEMKIGPMKEYLEKHFDYDFTL</sequence>
<dbReference type="InParanoid" id="A0A1Y2BYL4"/>
<dbReference type="Proteomes" id="UP000193467">
    <property type="component" value="Unassembled WGS sequence"/>
</dbReference>
<evidence type="ECO:0000313" key="1">
    <source>
        <dbReference type="EMBL" id="ORY39737.1"/>
    </source>
</evidence>